<sequence>MAPSLPTKEKPSIFRVSFVIVETKHLSPARSSRRKVRPVIPVKNRYPAGIHQKALKKQSEGRELAA</sequence>
<keyword evidence="2" id="KW-1185">Reference proteome</keyword>
<proteinExistence type="predicted"/>
<evidence type="ECO:0000313" key="2">
    <source>
        <dbReference type="Proteomes" id="UP000625711"/>
    </source>
</evidence>
<protein>
    <submittedName>
        <fullName evidence="1">Uncharacterized protein</fullName>
    </submittedName>
</protein>
<organism evidence="1 2">
    <name type="scientific">Rhynchophorus ferrugineus</name>
    <name type="common">Red palm weevil</name>
    <name type="synonym">Curculio ferrugineus</name>
    <dbReference type="NCBI Taxonomy" id="354439"/>
    <lineage>
        <taxon>Eukaryota</taxon>
        <taxon>Metazoa</taxon>
        <taxon>Ecdysozoa</taxon>
        <taxon>Arthropoda</taxon>
        <taxon>Hexapoda</taxon>
        <taxon>Insecta</taxon>
        <taxon>Pterygota</taxon>
        <taxon>Neoptera</taxon>
        <taxon>Endopterygota</taxon>
        <taxon>Coleoptera</taxon>
        <taxon>Polyphaga</taxon>
        <taxon>Cucujiformia</taxon>
        <taxon>Curculionidae</taxon>
        <taxon>Dryophthorinae</taxon>
        <taxon>Rhynchophorus</taxon>
    </lineage>
</organism>
<evidence type="ECO:0000313" key="1">
    <source>
        <dbReference type="EMBL" id="KAF7272958.1"/>
    </source>
</evidence>
<reference evidence="1" key="1">
    <citation type="submission" date="2020-08" db="EMBL/GenBank/DDBJ databases">
        <title>Genome sequencing and assembly of the red palm weevil Rhynchophorus ferrugineus.</title>
        <authorList>
            <person name="Dias G.B."/>
            <person name="Bergman C.M."/>
            <person name="Manee M."/>
        </authorList>
    </citation>
    <scope>NUCLEOTIDE SEQUENCE</scope>
    <source>
        <strain evidence="1">AA-2017</strain>
        <tissue evidence="1">Whole larva</tissue>
    </source>
</reference>
<name>A0A834I6E8_RHYFE</name>
<accession>A0A834I6E8</accession>
<dbReference type="AlphaFoldDB" id="A0A834I6E8"/>
<dbReference type="Proteomes" id="UP000625711">
    <property type="component" value="Unassembled WGS sequence"/>
</dbReference>
<gene>
    <name evidence="1" type="ORF">GWI33_014295</name>
</gene>
<feature type="non-terminal residue" evidence="1">
    <location>
        <position position="1"/>
    </location>
</feature>
<dbReference type="EMBL" id="JAACXV010013639">
    <property type="protein sequence ID" value="KAF7272958.1"/>
    <property type="molecule type" value="Genomic_DNA"/>
</dbReference>
<comment type="caution">
    <text evidence="1">The sequence shown here is derived from an EMBL/GenBank/DDBJ whole genome shotgun (WGS) entry which is preliminary data.</text>
</comment>